<organism evidence="2 3">
    <name type="scientific">Setomelanomma holmii</name>
    <dbReference type="NCBI Taxonomy" id="210430"/>
    <lineage>
        <taxon>Eukaryota</taxon>
        <taxon>Fungi</taxon>
        <taxon>Dikarya</taxon>
        <taxon>Ascomycota</taxon>
        <taxon>Pezizomycotina</taxon>
        <taxon>Dothideomycetes</taxon>
        <taxon>Pleosporomycetidae</taxon>
        <taxon>Pleosporales</taxon>
        <taxon>Pleosporineae</taxon>
        <taxon>Phaeosphaeriaceae</taxon>
        <taxon>Setomelanomma</taxon>
    </lineage>
</organism>
<dbReference type="Proteomes" id="UP000799777">
    <property type="component" value="Unassembled WGS sequence"/>
</dbReference>
<feature type="region of interest" description="Disordered" evidence="1">
    <location>
        <begin position="1"/>
        <end position="26"/>
    </location>
</feature>
<evidence type="ECO:0000256" key="1">
    <source>
        <dbReference type="SAM" id="MobiDB-lite"/>
    </source>
</evidence>
<accession>A0A9P4HA73</accession>
<protein>
    <submittedName>
        <fullName evidence="2">Uncharacterized protein</fullName>
    </submittedName>
</protein>
<evidence type="ECO:0000313" key="2">
    <source>
        <dbReference type="EMBL" id="KAF2030024.1"/>
    </source>
</evidence>
<dbReference type="AlphaFoldDB" id="A0A9P4HA73"/>
<keyword evidence="3" id="KW-1185">Reference proteome</keyword>
<dbReference type="PANTHER" id="PTHR38790:SF4">
    <property type="entry name" value="2EXR DOMAIN-CONTAINING PROTEIN"/>
    <property type="match status" value="1"/>
</dbReference>
<evidence type="ECO:0000313" key="3">
    <source>
        <dbReference type="Proteomes" id="UP000799777"/>
    </source>
</evidence>
<dbReference type="EMBL" id="ML978194">
    <property type="protein sequence ID" value="KAF2030024.1"/>
    <property type="molecule type" value="Genomic_DNA"/>
</dbReference>
<comment type="caution">
    <text evidence="2">The sequence shown here is derived from an EMBL/GenBank/DDBJ whole genome shotgun (WGS) entry which is preliminary data.</text>
</comment>
<dbReference type="PANTHER" id="PTHR38790">
    <property type="entry name" value="2EXR DOMAIN-CONTAINING PROTEIN-RELATED"/>
    <property type="match status" value="1"/>
</dbReference>
<proteinExistence type="predicted"/>
<dbReference type="OrthoDB" id="5413827at2759"/>
<name>A0A9P4HA73_9PLEO</name>
<reference evidence="2" key="1">
    <citation type="journal article" date="2020" name="Stud. Mycol.">
        <title>101 Dothideomycetes genomes: a test case for predicting lifestyles and emergence of pathogens.</title>
        <authorList>
            <person name="Haridas S."/>
            <person name="Albert R."/>
            <person name="Binder M."/>
            <person name="Bloem J."/>
            <person name="Labutti K."/>
            <person name="Salamov A."/>
            <person name="Andreopoulos B."/>
            <person name="Baker S."/>
            <person name="Barry K."/>
            <person name="Bills G."/>
            <person name="Bluhm B."/>
            <person name="Cannon C."/>
            <person name="Castanera R."/>
            <person name="Culley D."/>
            <person name="Daum C."/>
            <person name="Ezra D."/>
            <person name="Gonzalez J."/>
            <person name="Henrissat B."/>
            <person name="Kuo A."/>
            <person name="Liang C."/>
            <person name="Lipzen A."/>
            <person name="Lutzoni F."/>
            <person name="Magnuson J."/>
            <person name="Mondo S."/>
            <person name="Nolan M."/>
            <person name="Ohm R."/>
            <person name="Pangilinan J."/>
            <person name="Park H.-J."/>
            <person name="Ramirez L."/>
            <person name="Alfaro M."/>
            <person name="Sun H."/>
            <person name="Tritt A."/>
            <person name="Yoshinaga Y."/>
            <person name="Zwiers L.-H."/>
            <person name="Turgeon B."/>
            <person name="Goodwin S."/>
            <person name="Spatafora J."/>
            <person name="Crous P."/>
            <person name="Grigoriev I."/>
        </authorList>
    </citation>
    <scope>NUCLEOTIDE SEQUENCE</scope>
    <source>
        <strain evidence="2">CBS 110217</strain>
    </source>
</reference>
<sequence length="174" mass="19739">MAPRKEQKNTSTTGAKVAGARIEKKRNQGPVMRYENGLVNINRKSGKHMLAIKHNAATALPSLPAEIRNSIWELVLGGNVFSSGFLDSRRRGKRRTIVRVPKNFFSMLQDCRQLYVQTCLVPFASNMFSFDDADIVDWAYEILPFQRKAIKEIRIVTSRADKFLNYDSSDGTLL</sequence>
<gene>
    <name evidence="2" type="ORF">EK21DRAFT_112317</name>
</gene>